<sequence length="49" mass="5596">MLATPILSLEGVELHKALRVMERKEEAVYKNVSCKLKIEGEVKDRVLDI</sequence>
<organism evidence="1">
    <name type="scientific">uncultured Chloroflexia bacterium</name>
    <dbReference type="NCBI Taxonomy" id="1672391"/>
    <lineage>
        <taxon>Bacteria</taxon>
        <taxon>Bacillati</taxon>
        <taxon>Chloroflexota</taxon>
        <taxon>Chloroflexia</taxon>
        <taxon>environmental samples</taxon>
    </lineage>
</organism>
<proteinExistence type="predicted"/>
<dbReference type="EMBL" id="CADCTR010000834">
    <property type="protein sequence ID" value="CAA9266873.1"/>
    <property type="molecule type" value="Genomic_DNA"/>
</dbReference>
<reference evidence="1" key="1">
    <citation type="submission" date="2020-02" db="EMBL/GenBank/DDBJ databases">
        <authorList>
            <person name="Meier V. D."/>
        </authorList>
    </citation>
    <scope>NUCLEOTIDE SEQUENCE</scope>
    <source>
        <strain evidence="1">AVDCRST_MAG93</strain>
    </source>
</reference>
<name>A0A6J4J3D3_9CHLR</name>
<dbReference type="AlphaFoldDB" id="A0A6J4J3D3"/>
<protein>
    <submittedName>
        <fullName evidence="1">Uncharacterized protein</fullName>
    </submittedName>
</protein>
<evidence type="ECO:0000313" key="1">
    <source>
        <dbReference type="EMBL" id="CAA9266873.1"/>
    </source>
</evidence>
<gene>
    <name evidence="1" type="ORF">AVDCRST_MAG93-2450</name>
</gene>
<accession>A0A6J4J3D3</accession>